<dbReference type="EMBL" id="JBHLZP010000112">
    <property type="protein sequence ID" value="MFB9833921.1"/>
    <property type="molecule type" value="Genomic_DNA"/>
</dbReference>
<keyword evidence="3" id="KW-1185">Reference proteome</keyword>
<keyword evidence="1" id="KW-0472">Membrane</keyword>
<evidence type="ECO:0000256" key="1">
    <source>
        <dbReference type="SAM" id="Phobius"/>
    </source>
</evidence>
<keyword evidence="1" id="KW-0812">Transmembrane</keyword>
<feature type="transmembrane region" description="Helical" evidence="1">
    <location>
        <begin position="115"/>
        <end position="132"/>
    </location>
</feature>
<sequence>MTGEGAERRRGHIPASVRPFGALVALALIYALALGLGWGGGLSGAWLSAWAAAAAASSLMYAAVRTPQTAAGKIDRDMWRWFGVAALAWCAGATVNAVSRLVISRAVVTVSPADLFLLVAPIAITAGFLVPIRLPRSPRPWLRYLADTYVCACALFVVGWVAIFDRLYHTSGESWGQYLIELRYPVLDAALVCVLFPMALVAVRANHRPAALAYCALLVLSAADVVYAVLRLGDDATHGIPADVVRTAGLLLLAAVPWLGRGKGPAEDTPRPLVGPGLAP</sequence>
<keyword evidence="1" id="KW-1133">Transmembrane helix</keyword>
<feature type="transmembrane region" description="Helical" evidence="1">
    <location>
        <begin position="210"/>
        <end position="230"/>
    </location>
</feature>
<feature type="transmembrane region" description="Helical" evidence="1">
    <location>
        <begin position="184"/>
        <end position="203"/>
    </location>
</feature>
<protein>
    <submittedName>
        <fullName evidence="2">GGDEF domain-containing protein</fullName>
    </submittedName>
</protein>
<feature type="transmembrane region" description="Helical" evidence="1">
    <location>
        <begin position="144"/>
        <end position="164"/>
    </location>
</feature>
<evidence type="ECO:0000313" key="3">
    <source>
        <dbReference type="Proteomes" id="UP001589627"/>
    </source>
</evidence>
<dbReference type="Proteomes" id="UP001589627">
    <property type="component" value="Unassembled WGS sequence"/>
</dbReference>
<organism evidence="2 3">
    <name type="scientific">Actinoallomurus acaciae</name>
    <dbReference type="NCBI Taxonomy" id="502577"/>
    <lineage>
        <taxon>Bacteria</taxon>
        <taxon>Bacillati</taxon>
        <taxon>Actinomycetota</taxon>
        <taxon>Actinomycetes</taxon>
        <taxon>Streptosporangiales</taxon>
        <taxon>Thermomonosporaceae</taxon>
        <taxon>Actinoallomurus</taxon>
    </lineage>
</organism>
<reference evidence="2 3" key="1">
    <citation type="submission" date="2024-09" db="EMBL/GenBank/DDBJ databases">
        <authorList>
            <person name="Sun Q."/>
            <person name="Mori K."/>
        </authorList>
    </citation>
    <scope>NUCLEOTIDE SEQUENCE [LARGE SCALE GENOMIC DNA]</scope>
    <source>
        <strain evidence="2 3">TBRC 0563</strain>
    </source>
</reference>
<evidence type="ECO:0000313" key="2">
    <source>
        <dbReference type="EMBL" id="MFB9833921.1"/>
    </source>
</evidence>
<name>A0ABV5YFU8_9ACTN</name>
<feature type="non-terminal residue" evidence="2">
    <location>
        <position position="280"/>
    </location>
</feature>
<accession>A0ABV5YFU8</accession>
<feature type="transmembrane region" description="Helical" evidence="1">
    <location>
        <begin position="20"/>
        <end position="39"/>
    </location>
</feature>
<feature type="transmembrane region" description="Helical" evidence="1">
    <location>
        <begin position="84"/>
        <end position="103"/>
    </location>
</feature>
<proteinExistence type="predicted"/>
<comment type="caution">
    <text evidence="2">The sequence shown here is derived from an EMBL/GenBank/DDBJ whole genome shotgun (WGS) entry which is preliminary data.</text>
</comment>
<gene>
    <name evidence="2" type="ORF">ACFFNX_17190</name>
</gene>
<feature type="transmembrane region" description="Helical" evidence="1">
    <location>
        <begin position="45"/>
        <end position="64"/>
    </location>
</feature>